<keyword evidence="2" id="KW-0597">Phosphoprotein</keyword>
<dbReference type="Gene3D" id="3.40.366.10">
    <property type="entry name" value="Malonyl-Coenzyme A Acyl Carrier Protein, domain 2"/>
    <property type="match status" value="1"/>
</dbReference>
<evidence type="ECO:0000256" key="1">
    <source>
        <dbReference type="ARBA" id="ARBA00022450"/>
    </source>
</evidence>
<dbReference type="GO" id="GO:0006633">
    <property type="term" value="P:fatty acid biosynthetic process"/>
    <property type="evidence" value="ECO:0007669"/>
    <property type="project" value="InterPro"/>
</dbReference>
<dbReference type="KEGG" id="cthr:CTHT_0019510"/>
<dbReference type="InterPro" id="IPR014043">
    <property type="entry name" value="Acyl_transferase_dom"/>
</dbReference>
<dbReference type="InterPro" id="IPR001227">
    <property type="entry name" value="Ac_transferase_dom_sf"/>
</dbReference>
<dbReference type="InterPro" id="IPR014030">
    <property type="entry name" value="Ketoacyl_synth_N"/>
</dbReference>
<evidence type="ECO:0000256" key="3">
    <source>
        <dbReference type="ARBA" id="ARBA00022679"/>
    </source>
</evidence>
<dbReference type="GO" id="GO:0044550">
    <property type="term" value="P:secondary metabolite biosynthetic process"/>
    <property type="evidence" value="ECO:0007669"/>
    <property type="project" value="UniProtKB-ARBA"/>
</dbReference>
<keyword evidence="7" id="KW-1185">Reference proteome</keyword>
<dbReference type="SUPFAM" id="SSF52151">
    <property type="entry name" value="FabD/lysophospholipase-like"/>
    <property type="match status" value="1"/>
</dbReference>
<evidence type="ECO:0000256" key="2">
    <source>
        <dbReference type="ARBA" id="ARBA00022553"/>
    </source>
</evidence>
<evidence type="ECO:0000313" key="6">
    <source>
        <dbReference type="EMBL" id="EGS22418.1"/>
    </source>
</evidence>
<dbReference type="InterPro" id="IPR016035">
    <property type="entry name" value="Acyl_Trfase/lysoPLipase"/>
</dbReference>
<dbReference type="PANTHER" id="PTHR43775:SF20">
    <property type="entry name" value="HYBRID PKS-NRPS SYNTHETASE APDA"/>
    <property type="match status" value="1"/>
</dbReference>
<dbReference type="Pfam" id="PF00698">
    <property type="entry name" value="Acyl_transf_1"/>
    <property type="match status" value="1"/>
</dbReference>
<dbReference type="SUPFAM" id="SSF53901">
    <property type="entry name" value="Thiolase-like"/>
    <property type="match status" value="1"/>
</dbReference>
<dbReference type="InterPro" id="IPR050091">
    <property type="entry name" value="PKS_NRPS_Biosynth_Enz"/>
</dbReference>
<dbReference type="GO" id="GO:0004315">
    <property type="term" value="F:3-oxoacyl-[acyl-carrier-protein] synthase activity"/>
    <property type="evidence" value="ECO:0007669"/>
    <property type="project" value="InterPro"/>
</dbReference>
<dbReference type="OMA" id="ECIFEAF"/>
<dbReference type="InterPro" id="IPR014031">
    <property type="entry name" value="Ketoacyl_synth_C"/>
</dbReference>
<sequence>MAYKPPRAEPIAIIGSSCRFAGGVSRPSELWKLLQSPIDLSRKVPIERFNIDAFFHSNGEYHGTTDSPKAYFLDQDHRVFDATFFNITPKEAAAIDPQQRMLLEVVYEALESAGYCLRDYSGKKVAVFAGVMTGDYDTLSQRDELYTSQYYATGNARSILSNRISYFFNWNGPSMTIDTACSSSLVALHQAVLCIRSGDCEMACVAGANLILVPEQFIVESSLHMLSPSGHCRMWDNRADGYARGEGIAAVFLKPLSKAIRDGDRIEAIIRETGVNSDGRTQGITMPNWEAQSHLIQDTYKNAGLDPRSETDRCQYFEAHGTGTRVGDPNEAHAIEDAFFSQNPHTAKPKSRLLVGSIKTIIGHTEGAAGLAGLLKVVLSMHNNAIPPNLHFEELNPEVAKYYSYLRIPTHCYPWPAVPSGQPKRGSVNSFGFGGTNAHAIIEEFIPDIHIPVAKAFCKGLKIPASLKPKENGIVENSRRPCLPLLISAPSPKALTAVAKSYRDYIFGHPEIPSEEIAWHSVAYRTHFPFRASVSGLSSSDMIQKLEELIKAGNCGTRAKDNIRPPKILGIFTGQGVQWATMSRSLLRASEAFASTIREMDSILQSCPHPPHWTLEEEILADPEQSHVDEAHVSQPLCSAVQIALVKLLRDMGITFHTVVGHSSGEIAAAYAAGKLSMRDAIMIAHYRGMGVNDVCGKNGASGGMLAVIGLNKQQAEDLCS</sequence>
<dbReference type="PROSITE" id="PS00606">
    <property type="entry name" value="KS3_1"/>
    <property type="match status" value="1"/>
</dbReference>
<dbReference type="InterPro" id="IPR016039">
    <property type="entry name" value="Thiolase-like"/>
</dbReference>
<dbReference type="SMART" id="SM00825">
    <property type="entry name" value="PKS_KS"/>
    <property type="match status" value="1"/>
</dbReference>
<reference evidence="6 7" key="1">
    <citation type="journal article" date="2011" name="Cell">
        <title>Insight into structure and assembly of the nuclear pore complex by utilizing the genome of a eukaryotic thermophile.</title>
        <authorList>
            <person name="Amlacher S."/>
            <person name="Sarges P."/>
            <person name="Flemming D."/>
            <person name="van Noort V."/>
            <person name="Kunze R."/>
            <person name="Devos D.P."/>
            <person name="Arumugam M."/>
            <person name="Bork P."/>
            <person name="Hurt E."/>
        </authorList>
    </citation>
    <scope>NUCLEOTIDE SEQUENCE [LARGE SCALE GENOMIC DNA]</scope>
    <source>
        <strain evidence="7">DSM 1495 / CBS 144.50 / IMI 039719</strain>
    </source>
</reference>
<dbReference type="CDD" id="cd00833">
    <property type="entry name" value="PKS"/>
    <property type="match status" value="1"/>
</dbReference>
<dbReference type="AlphaFoldDB" id="G0S335"/>
<dbReference type="Gene3D" id="3.40.47.10">
    <property type="match status" value="1"/>
</dbReference>
<keyword evidence="1" id="KW-0596">Phosphopantetheine</keyword>
<dbReference type="InterPro" id="IPR018201">
    <property type="entry name" value="Ketoacyl_synth_AS"/>
</dbReference>
<dbReference type="Pfam" id="PF00109">
    <property type="entry name" value="ketoacyl-synt"/>
    <property type="match status" value="1"/>
</dbReference>
<dbReference type="GO" id="GO:0016491">
    <property type="term" value="F:oxidoreductase activity"/>
    <property type="evidence" value="ECO:0007669"/>
    <property type="project" value="UniProtKB-KW"/>
</dbReference>
<dbReference type="GeneID" id="18255989"/>
<dbReference type="Proteomes" id="UP000008066">
    <property type="component" value="Unassembled WGS sequence"/>
</dbReference>
<dbReference type="PANTHER" id="PTHR43775">
    <property type="entry name" value="FATTY ACID SYNTHASE"/>
    <property type="match status" value="1"/>
</dbReference>
<evidence type="ECO:0000259" key="5">
    <source>
        <dbReference type="PROSITE" id="PS52004"/>
    </source>
</evidence>
<dbReference type="HOGENOM" id="CLU_000022_16_6_1"/>
<dbReference type="STRING" id="759272.G0S335"/>
<evidence type="ECO:0000256" key="4">
    <source>
        <dbReference type="ARBA" id="ARBA00023002"/>
    </source>
</evidence>
<evidence type="ECO:0000313" key="7">
    <source>
        <dbReference type="Proteomes" id="UP000008066"/>
    </source>
</evidence>
<protein>
    <recommendedName>
        <fullName evidence="5">Ketosynthase family 3 (KS3) domain-containing protein</fullName>
    </recommendedName>
</protein>
<organism evidence="7">
    <name type="scientific">Chaetomium thermophilum (strain DSM 1495 / CBS 144.50 / IMI 039719)</name>
    <name type="common">Thermochaetoides thermophila</name>
    <dbReference type="NCBI Taxonomy" id="759272"/>
    <lineage>
        <taxon>Eukaryota</taxon>
        <taxon>Fungi</taxon>
        <taxon>Dikarya</taxon>
        <taxon>Ascomycota</taxon>
        <taxon>Pezizomycotina</taxon>
        <taxon>Sordariomycetes</taxon>
        <taxon>Sordariomycetidae</taxon>
        <taxon>Sordariales</taxon>
        <taxon>Chaetomiaceae</taxon>
        <taxon>Thermochaetoides</taxon>
    </lineage>
</organism>
<dbReference type="Pfam" id="PF02801">
    <property type="entry name" value="Ketoacyl-synt_C"/>
    <property type="match status" value="1"/>
</dbReference>
<keyword evidence="4" id="KW-0560">Oxidoreductase</keyword>
<keyword evidence="3" id="KW-0808">Transferase</keyword>
<gene>
    <name evidence="6" type="ORF">CTHT_0019510</name>
</gene>
<proteinExistence type="predicted"/>
<dbReference type="FunFam" id="3.40.47.10:FF:000019">
    <property type="entry name" value="Polyketide synthase type I"/>
    <property type="match status" value="1"/>
</dbReference>
<dbReference type="InterPro" id="IPR020841">
    <property type="entry name" value="PKS_Beta-ketoAc_synthase_dom"/>
</dbReference>
<dbReference type="RefSeq" id="XP_006692437.1">
    <property type="nucleotide sequence ID" value="XM_006692374.1"/>
</dbReference>
<dbReference type="PROSITE" id="PS52004">
    <property type="entry name" value="KS3_2"/>
    <property type="match status" value="1"/>
</dbReference>
<accession>G0S335</accession>
<dbReference type="SMART" id="SM00827">
    <property type="entry name" value="PKS_AT"/>
    <property type="match status" value="1"/>
</dbReference>
<dbReference type="EMBL" id="GL988040">
    <property type="protein sequence ID" value="EGS22418.1"/>
    <property type="molecule type" value="Genomic_DNA"/>
</dbReference>
<name>G0S335_CHATD</name>
<dbReference type="Pfam" id="PF22621">
    <property type="entry name" value="CurL-like_PKS_C"/>
    <property type="match status" value="1"/>
</dbReference>
<dbReference type="OrthoDB" id="329835at2759"/>
<dbReference type="Gene3D" id="3.30.70.3290">
    <property type="match status" value="1"/>
</dbReference>
<dbReference type="eggNOG" id="KOG1202">
    <property type="taxonomic scope" value="Eukaryota"/>
</dbReference>
<dbReference type="GO" id="GO:0004312">
    <property type="term" value="F:fatty acid synthase activity"/>
    <property type="evidence" value="ECO:0007669"/>
    <property type="project" value="TreeGrafter"/>
</dbReference>
<feature type="domain" description="Ketosynthase family 3 (KS3)" evidence="5">
    <location>
        <begin position="8"/>
        <end position="444"/>
    </location>
</feature>